<dbReference type="SMART" id="SM00409">
    <property type="entry name" value="IG"/>
    <property type="match status" value="1"/>
</dbReference>
<name>A0A172MAV5_SCHMD</name>
<dbReference type="InterPro" id="IPR013783">
    <property type="entry name" value="Ig-like_fold"/>
</dbReference>
<dbReference type="Pfam" id="PF07679">
    <property type="entry name" value="I-set"/>
    <property type="match status" value="1"/>
</dbReference>
<dbReference type="InterPro" id="IPR036179">
    <property type="entry name" value="Ig-like_dom_sf"/>
</dbReference>
<evidence type="ECO:0000256" key="1">
    <source>
        <dbReference type="ARBA" id="ARBA00023157"/>
    </source>
</evidence>
<dbReference type="PANTHER" id="PTHR10075:SF14">
    <property type="entry name" value="CELL ADHESION MOLECULE DSCAM2-RELATED"/>
    <property type="match status" value="1"/>
</dbReference>
<dbReference type="Gene3D" id="2.10.25.10">
    <property type="entry name" value="Laminin"/>
    <property type="match status" value="1"/>
</dbReference>
<dbReference type="SUPFAM" id="SSF57196">
    <property type="entry name" value="EGF/Laminin"/>
    <property type="match status" value="1"/>
</dbReference>
<dbReference type="PANTHER" id="PTHR10075">
    <property type="entry name" value="BASIGIN RELATED"/>
    <property type="match status" value="1"/>
</dbReference>
<keyword evidence="2" id="KW-0393">Immunoglobulin domain</keyword>
<sequence length="299" mass="34873">MFIVTFSIILRLNQVASMNNRHVNSDIMCSSDMMKDLYSRIHISPLIFLAKVLRKEKIPYSDSNWQLVTFVRVKRTLKDIFTPNKLSSNHSLWIGPFTDQINNTLCMTLLKNNSDYIFFATQLSGSKNSFQSLYVPLYYSENIYQKINILLKQPIKPLVISRIPSYNITVEGKIEVQCQAEGYPIPQFFWYKNSNKPILESKYKSRIFYRVEGIKSILHIDNVEKSDEANYTCHAENIYGYVDSSFKLEVRETDESRRKCSGEPNFCIHGMCSKDKVSCLCKNGFYGRRCNYHHIPKLK</sequence>
<evidence type="ECO:0000313" key="4">
    <source>
        <dbReference type="EMBL" id="ANC94869.2"/>
    </source>
</evidence>
<dbReference type="FunFam" id="2.60.40.10:FF:000032">
    <property type="entry name" value="palladin isoform X1"/>
    <property type="match status" value="1"/>
</dbReference>
<dbReference type="PROSITE" id="PS00022">
    <property type="entry name" value="EGF_1"/>
    <property type="match status" value="1"/>
</dbReference>
<proteinExistence type="evidence at transcript level"/>
<dbReference type="SUPFAM" id="SSF48726">
    <property type="entry name" value="Immunoglobulin"/>
    <property type="match status" value="1"/>
</dbReference>
<dbReference type="PROSITE" id="PS50835">
    <property type="entry name" value="IG_LIKE"/>
    <property type="match status" value="1"/>
</dbReference>
<dbReference type="SMART" id="SM00408">
    <property type="entry name" value="IGc2"/>
    <property type="match status" value="1"/>
</dbReference>
<organism evidence="4">
    <name type="scientific">Schmidtea mediterranea</name>
    <name type="common">Freshwater planarian flatworm</name>
    <dbReference type="NCBI Taxonomy" id="79327"/>
    <lineage>
        <taxon>Eukaryota</taxon>
        <taxon>Metazoa</taxon>
        <taxon>Spiralia</taxon>
        <taxon>Lophotrochozoa</taxon>
        <taxon>Platyhelminthes</taxon>
        <taxon>Rhabditophora</taxon>
        <taxon>Seriata</taxon>
        <taxon>Tricladida</taxon>
        <taxon>Continenticola</taxon>
        <taxon>Geoplanoidea</taxon>
        <taxon>Dugesiidae</taxon>
        <taxon>Schmidtea</taxon>
    </lineage>
</organism>
<dbReference type="EMBL" id="KU850495">
    <property type="protein sequence ID" value="ANC94869.2"/>
    <property type="molecule type" value="mRNA"/>
</dbReference>
<dbReference type="InterPro" id="IPR013098">
    <property type="entry name" value="Ig_I-set"/>
</dbReference>
<dbReference type="CDD" id="cd00096">
    <property type="entry name" value="Ig"/>
    <property type="match status" value="1"/>
</dbReference>
<evidence type="ECO:0000259" key="3">
    <source>
        <dbReference type="PROSITE" id="PS50835"/>
    </source>
</evidence>
<gene>
    <name evidence="4" type="primary">nrg-1</name>
</gene>
<dbReference type="AlphaFoldDB" id="A0A172MAV5"/>
<feature type="domain" description="Ig-like" evidence="3">
    <location>
        <begin position="157"/>
        <end position="249"/>
    </location>
</feature>
<dbReference type="InterPro" id="IPR003599">
    <property type="entry name" value="Ig_sub"/>
</dbReference>
<dbReference type="InterPro" id="IPR000742">
    <property type="entry name" value="EGF"/>
</dbReference>
<dbReference type="Gene3D" id="2.60.40.10">
    <property type="entry name" value="Immunoglobulins"/>
    <property type="match status" value="1"/>
</dbReference>
<dbReference type="PROSITE" id="PS01186">
    <property type="entry name" value="EGF_2"/>
    <property type="match status" value="1"/>
</dbReference>
<reference evidence="4" key="1">
    <citation type="journal article" date="2016" name="Development">
        <title>The EGFR signaling pathway controls gut progenitor differentiation during planarian regeneration and homeostasis.</title>
        <authorList>
            <person name="Barberan S."/>
            <person name="Fraguas S."/>
            <person name="Cebria F."/>
        </authorList>
    </citation>
    <scope>NUCLEOTIDE SEQUENCE</scope>
</reference>
<accession>A0A172MAV5</accession>
<keyword evidence="1" id="KW-1015">Disulfide bond</keyword>
<dbReference type="InterPro" id="IPR007110">
    <property type="entry name" value="Ig-like_dom"/>
</dbReference>
<protein>
    <submittedName>
        <fullName evidence="4">Neuregulin-type 1</fullName>
    </submittedName>
</protein>
<evidence type="ECO:0000256" key="2">
    <source>
        <dbReference type="ARBA" id="ARBA00023319"/>
    </source>
</evidence>
<dbReference type="InterPro" id="IPR003598">
    <property type="entry name" value="Ig_sub2"/>
</dbReference>